<dbReference type="AlphaFoldDB" id="A0A1L9PJ24"/>
<protein>
    <submittedName>
        <fullName evidence="2">Uncharacterized protein</fullName>
    </submittedName>
</protein>
<dbReference type="Proteomes" id="UP000184073">
    <property type="component" value="Unassembled WGS sequence"/>
</dbReference>
<organism evidence="2 3">
    <name type="scientific">Aspergillus versicolor CBS 583.65</name>
    <dbReference type="NCBI Taxonomy" id="1036611"/>
    <lineage>
        <taxon>Eukaryota</taxon>
        <taxon>Fungi</taxon>
        <taxon>Dikarya</taxon>
        <taxon>Ascomycota</taxon>
        <taxon>Pezizomycotina</taxon>
        <taxon>Eurotiomycetes</taxon>
        <taxon>Eurotiomycetidae</taxon>
        <taxon>Eurotiales</taxon>
        <taxon>Aspergillaceae</taxon>
        <taxon>Aspergillus</taxon>
        <taxon>Aspergillus subgen. Nidulantes</taxon>
    </lineage>
</organism>
<proteinExistence type="predicted"/>
<accession>A0A1L9PJ24</accession>
<dbReference type="GeneID" id="63731207"/>
<feature type="region of interest" description="Disordered" evidence="1">
    <location>
        <begin position="64"/>
        <end position="188"/>
    </location>
</feature>
<keyword evidence="3" id="KW-1185">Reference proteome</keyword>
<name>A0A1L9PJ24_ASPVE</name>
<reference evidence="3" key="1">
    <citation type="journal article" date="2017" name="Genome Biol.">
        <title>Comparative genomics reveals high biological diversity and specific adaptations in the industrially and medically important fungal genus Aspergillus.</title>
        <authorList>
            <person name="de Vries R.P."/>
            <person name="Riley R."/>
            <person name="Wiebenga A."/>
            <person name="Aguilar-Osorio G."/>
            <person name="Amillis S."/>
            <person name="Uchima C.A."/>
            <person name="Anderluh G."/>
            <person name="Asadollahi M."/>
            <person name="Askin M."/>
            <person name="Barry K."/>
            <person name="Battaglia E."/>
            <person name="Bayram O."/>
            <person name="Benocci T."/>
            <person name="Braus-Stromeyer S.A."/>
            <person name="Caldana C."/>
            <person name="Canovas D."/>
            <person name="Cerqueira G.C."/>
            <person name="Chen F."/>
            <person name="Chen W."/>
            <person name="Choi C."/>
            <person name="Clum A."/>
            <person name="Dos Santos R.A."/>
            <person name="Damasio A.R."/>
            <person name="Diallinas G."/>
            <person name="Emri T."/>
            <person name="Fekete E."/>
            <person name="Flipphi M."/>
            <person name="Freyberg S."/>
            <person name="Gallo A."/>
            <person name="Gournas C."/>
            <person name="Habgood R."/>
            <person name="Hainaut M."/>
            <person name="Harispe M.L."/>
            <person name="Henrissat B."/>
            <person name="Hilden K.S."/>
            <person name="Hope R."/>
            <person name="Hossain A."/>
            <person name="Karabika E."/>
            <person name="Karaffa L."/>
            <person name="Karanyi Z."/>
            <person name="Krasevec N."/>
            <person name="Kuo A."/>
            <person name="Kusch H."/>
            <person name="LaButti K."/>
            <person name="Lagendijk E.L."/>
            <person name="Lapidus A."/>
            <person name="Levasseur A."/>
            <person name="Lindquist E."/>
            <person name="Lipzen A."/>
            <person name="Logrieco A.F."/>
            <person name="MacCabe A."/>
            <person name="Maekelae M.R."/>
            <person name="Malavazi I."/>
            <person name="Melin P."/>
            <person name="Meyer V."/>
            <person name="Mielnichuk N."/>
            <person name="Miskei M."/>
            <person name="Molnar A.P."/>
            <person name="Mule G."/>
            <person name="Ngan C.Y."/>
            <person name="Orejas M."/>
            <person name="Orosz E."/>
            <person name="Ouedraogo J.P."/>
            <person name="Overkamp K.M."/>
            <person name="Park H.-S."/>
            <person name="Perrone G."/>
            <person name="Piumi F."/>
            <person name="Punt P.J."/>
            <person name="Ram A.F."/>
            <person name="Ramon A."/>
            <person name="Rauscher S."/>
            <person name="Record E."/>
            <person name="Riano-Pachon D.M."/>
            <person name="Robert V."/>
            <person name="Roehrig J."/>
            <person name="Ruller R."/>
            <person name="Salamov A."/>
            <person name="Salih N.S."/>
            <person name="Samson R.A."/>
            <person name="Sandor E."/>
            <person name="Sanguinetti M."/>
            <person name="Schuetze T."/>
            <person name="Sepcic K."/>
            <person name="Shelest E."/>
            <person name="Sherlock G."/>
            <person name="Sophianopoulou V."/>
            <person name="Squina F.M."/>
            <person name="Sun H."/>
            <person name="Susca A."/>
            <person name="Todd R.B."/>
            <person name="Tsang A."/>
            <person name="Unkles S.E."/>
            <person name="van de Wiele N."/>
            <person name="van Rossen-Uffink D."/>
            <person name="Oliveira J.V."/>
            <person name="Vesth T.C."/>
            <person name="Visser J."/>
            <person name="Yu J.-H."/>
            <person name="Zhou M."/>
            <person name="Andersen M.R."/>
            <person name="Archer D.B."/>
            <person name="Baker S.E."/>
            <person name="Benoit I."/>
            <person name="Brakhage A.A."/>
            <person name="Braus G.H."/>
            <person name="Fischer R."/>
            <person name="Frisvad J.C."/>
            <person name="Goldman G.H."/>
            <person name="Houbraken J."/>
            <person name="Oakley B."/>
            <person name="Pocsi I."/>
            <person name="Scazzocchio C."/>
            <person name="Seiboth B."/>
            <person name="vanKuyk P.A."/>
            <person name="Wortman J."/>
            <person name="Dyer P.S."/>
            <person name="Grigoriev I.V."/>
        </authorList>
    </citation>
    <scope>NUCLEOTIDE SEQUENCE [LARGE SCALE GENOMIC DNA]</scope>
    <source>
        <strain evidence="3">CBS 583.65</strain>
    </source>
</reference>
<evidence type="ECO:0000256" key="1">
    <source>
        <dbReference type="SAM" id="MobiDB-lite"/>
    </source>
</evidence>
<dbReference type="VEuPathDB" id="FungiDB:ASPVEDRAFT_638613"/>
<feature type="compositionally biased region" description="Basic and acidic residues" evidence="1">
    <location>
        <begin position="73"/>
        <end position="83"/>
    </location>
</feature>
<gene>
    <name evidence="2" type="ORF">ASPVEDRAFT_638613</name>
</gene>
<feature type="compositionally biased region" description="Basic residues" evidence="1">
    <location>
        <begin position="159"/>
        <end position="168"/>
    </location>
</feature>
<evidence type="ECO:0000313" key="2">
    <source>
        <dbReference type="EMBL" id="OJJ01491.1"/>
    </source>
</evidence>
<evidence type="ECO:0000313" key="3">
    <source>
        <dbReference type="Proteomes" id="UP000184073"/>
    </source>
</evidence>
<feature type="compositionally biased region" description="Basic residues" evidence="1">
    <location>
        <begin position="126"/>
        <end position="143"/>
    </location>
</feature>
<dbReference type="EMBL" id="KV878128">
    <property type="protein sequence ID" value="OJJ01491.1"/>
    <property type="molecule type" value="Genomic_DNA"/>
</dbReference>
<feature type="compositionally biased region" description="Basic residues" evidence="1">
    <location>
        <begin position="179"/>
        <end position="188"/>
    </location>
</feature>
<feature type="compositionally biased region" description="Basic and acidic residues" evidence="1">
    <location>
        <begin position="90"/>
        <end position="119"/>
    </location>
</feature>
<dbReference type="RefSeq" id="XP_040667253.1">
    <property type="nucleotide sequence ID" value="XM_040815696.1"/>
</dbReference>
<sequence length="188" mass="21404">MTKTVFVLSCERQLDGRAKGDSQQVLGEDLPFIKGAWTSRLRKCRRREVARVEGRGVGLAMSKYASMRGRGQGSKEGRERKNLENNLGEGEYKNERRNGGAKKNETGARGRGEEVDRGGYRIGARRERKKKKEKRKKEKKKIQKSYGTLCGDEDIGAKSVKKKKKRTKNYQIIIGKRGAERKKGKKEE</sequence>